<dbReference type="OrthoDB" id="1002131at2759"/>
<organism evidence="2 3">
    <name type="scientific">Trifolium subterraneum</name>
    <name type="common">Subterranean clover</name>
    <dbReference type="NCBI Taxonomy" id="3900"/>
    <lineage>
        <taxon>Eukaryota</taxon>
        <taxon>Viridiplantae</taxon>
        <taxon>Streptophyta</taxon>
        <taxon>Embryophyta</taxon>
        <taxon>Tracheophyta</taxon>
        <taxon>Spermatophyta</taxon>
        <taxon>Magnoliopsida</taxon>
        <taxon>eudicotyledons</taxon>
        <taxon>Gunneridae</taxon>
        <taxon>Pentapetalae</taxon>
        <taxon>rosids</taxon>
        <taxon>fabids</taxon>
        <taxon>Fabales</taxon>
        <taxon>Fabaceae</taxon>
        <taxon>Papilionoideae</taxon>
        <taxon>50 kb inversion clade</taxon>
        <taxon>NPAAA clade</taxon>
        <taxon>Hologalegina</taxon>
        <taxon>IRL clade</taxon>
        <taxon>Trifolieae</taxon>
        <taxon>Trifolium</taxon>
    </lineage>
</organism>
<accession>A0A2Z6P0N0</accession>
<dbReference type="InterPro" id="IPR036397">
    <property type="entry name" value="RNaseH_sf"/>
</dbReference>
<dbReference type="PROSITE" id="PS50878">
    <property type="entry name" value="RT_POL"/>
    <property type="match status" value="1"/>
</dbReference>
<dbReference type="Pfam" id="PF13456">
    <property type="entry name" value="RVT_3"/>
    <property type="match status" value="1"/>
</dbReference>
<gene>
    <name evidence="2" type="ORF">TSUD_180180</name>
</gene>
<dbReference type="CDD" id="cd01650">
    <property type="entry name" value="RT_nLTR_like"/>
    <property type="match status" value="1"/>
</dbReference>
<dbReference type="SUPFAM" id="SSF53098">
    <property type="entry name" value="Ribonuclease H-like"/>
    <property type="match status" value="1"/>
</dbReference>
<dbReference type="InterPro" id="IPR044730">
    <property type="entry name" value="RNase_H-like_dom_plant"/>
</dbReference>
<evidence type="ECO:0000259" key="1">
    <source>
        <dbReference type="PROSITE" id="PS50878"/>
    </source>
</evidence>
<dbReference type="Pfam" id="PF13966">
    <property type="entry name" value="zf-RVT"/>
    <property type="match status" value="1"/>
</dbReference>
<dbReference type="GO" id="GO:0004523">
    <property type="term" value="F:RNA-DNA hybrid ribonuclease activity"/>
    <property type="evidence" value="ECO:0007669"/>
    <property type="project" value="InterPro"/>
</dbReference>
<protein>
    <recommendedName>
        <fullName evidence="1">Reverse transcriptase domain-containing protein</fullName>
    </recommendedName>
</protein>
<dbReference type="Gene3D" id="3.30.420.10">
    <property type="entry name" value="Ribonuclease H-like superfamily/Ribonuclease H"/>
    <property type="match status" value="1"/>
</dbReference>
<dbReference type="AlphaFoldDB" id="A0A2Z6P0N0"/>
<dbReference type="SUPFAM" id="SSF56672">
    <property type="entry name" value="DNA/RNA polymerases"/>
    <property type="match status" value="1"/>
</dbReference>
<dbReference type="CDD" id="cd06222">
    <property type="entry name" value="RNase_H_like"/>
    <property type="match status" value="1"/>
</dbReference>
<feature type="domain" description="Reverse transcriptase" evidence="1">
    <location>
        <begin position="246"/>
        <end position="527"/>
    </location>
</feature>
<proteinExistence type="predicted"/>
<dbReference type="InterPro" id="IPR000477">
    <property type="entry name" value="RT_dom"/>
</dbReference>
<dbReference type="InterPro" id="IPR012337">
    <property type="entry name" value="RNaseH-like_sf"/>
</dbReference>
<dbReference type="GO" id="GO:0003676">
    <property type="term" value="F:nucleic acid binding"/>
    <property type="evidence" value="ECO:0007669"/>
    <property type="project" value="InterPro"/>
</dbReference>
<dbReference type="Proteomes" id="UP000242715">
    <property type="component" value="Unassembled WGS sequence"/>
</dbReference>
<dbReference type="InterPro" id="IPR002156">
    <property type="entry name" value="RNaseH_domain"/>
</dbReference>
<evidence type="ECO:0000313" key="2">
    <source>
        <dbReference type="EMBL" id="GAU49954.1"/>
    </source>
</evidence>
<dbReference type="PANTHER" id="PTHR33116:SF70">
    <property type="entry name" value="NON-LTR RETROELEMENT REVERSE TRANSCRIPTASE-LIKE PROTEIN"/>
    <property type="match status" value="1"/>
</dbReference>
<dbReference type="PANTHER" id="PTHR33116">
    <property type="entry name" value="REVERSE TRANSCRIPTASE ZINC-BINDING DOMAIN-CONTAINING PROTEIN-RELATED-RELATED"/>
    <property type="match status" value="1"/>
</dbReference>
<dbReference type="Pfam" id="PF00078">
    <property type="entry name" value="RVT_1"/>
    <property type="match status" value="1"/>
</dbReference>
<keyword evidence="3" id="KW-1185">Reference proteome</keyword>
<dbReference type="InterPro" id="IPR026960">
    <property type="entry name" value="RVT-Znf"/>
</dbReference>
<sequence length="968" mass="111254">MLISFYLYFLRKNTTLSWIDHNDYSALVERAWRSSNNNTIIALNNVRKDFIDFNHEVFGNIFKRKKHIENRLKGVQLYLERVDSLHHVLLECDLQREYNHILFQEEMHWYQKSREQWVKFGDKNSVFFHTQTIIRRKRNRIHRLQLPNGTWTTDSFVLQSEAHQYYKNFFNSNQSSQASPFYNGFHPTIDEEERQSLLRPVTKDEVSAALNSMKPYKAPGPDGFQCIFFKQYWHIVGDDIFNLVKTAFHTGYFDPAISETLIALIPKVDPPTTFKDFRPISLCNIVYKIITKVLVLRLRPILDSIIGPCQSSFLPGRGTSDNAIVLQEVIHYMRRSKKKKGFVAFKLDLEKAFDNVNWEFLKICLHDFGFPDDTIRLIMHCVTSSNLSLLWNGNKMPSFKPSHGLRQGDPLSPYLFILCMEKLSIAINDAVQHNAWTPIHILNNGPRLSHLLFADDVLLFTKAKYSQIRLIIDLFARFSQASGLKINLSKSRAFYSRGVPQAKINKLTSISSIRSTTSLDKYLGFPILKGRAKICDFHFIIEKMQARLASWKNKLLNKPGRLALASSVLTSIPTYYMQIAWLPQIICDSIDQTTRNFIWRDSNNKGIHLVGWKKIARPKQCGGLGIRQTRETNISLLGKTGITPNPSQSWTWIWKLHLPEKIKFFLWLACHNSVPTLSLLNHRKMNPSTTCVRCGLQDESFLHCIRDCDFSRSLWHHIGFTNPNFFSNMDVYDWLKMGATGTQSLIFSAGVWWSWRHRNLMSLNNETWTLSRLSFNIRSMVETFKNCCTPVSNVGSVDRFIKWKNNNFSCTILNVDGSCLGSPARAGFGGIIRNTFGYYLAGFSGYIQGSSDILYAELYAIYKGLLLAKNMGIDELVCYSDSLHCINLIKGPQVKYHIHAVLIQDIKELISLNNVSLCHTLREGNQCADFFAKLGATSDADFSSHGSPPEGVREQLRIDALGTLFLRD</sequence>
<dbReference type="EMBL" id="DF974664">
    <property type="protein sequence ID" value="GAU49954.1"/>
    <property type="molecule type" value="Genomic_DNA"/>
</dbReference>
<name>A0A2Z6P0N0_TRISU</name>
<dbReference type="InterPro" id="IPR043502">
    <property type="entry name" value="DNA/RNA_pol_sf"/>
</dbReference>
<evidence type="ECO:0000313" key="3">
    <source>
        <dbReference type="Proteomes" id="UP000242715"/>
    </source>
</evidence>
<reference evidence="3" key="1">
    <citation type="journal article" date="2017" name="Front. Plant Sci.">
        <title>Climate Clever Clovers: New Paradigm to Reduce the Environmental Footprint of Ruminants by Breeding Low Methanogenic Forages Utilizing Haplotype Variation.</title>
        <authorList>
            <person name="Kaur P."/>
            <person name="Appels R."/>
            <person name="Bayer P.E."/>
            <person name="Keeble-Gagnere G."/>
            <person name="Wang J."/>
            <person name="Hirakawa H."/>
            <person name="Shirasawa K."/>
            <person name="Vercoe P."/>
            <person name="Stefanova K."/>
            <person name="Durmic Z."/>
            <person name="Nichols P."/>
            <person name="Revell C."/>
            <person name="Isobe S.N."/>
            <person name="Edwards D."/>
            <person name="Erskine W."/>
        </authorList>
    </citation>
    <scope>NUCLEOTIDE SEQUENCE [LARGE SCALE GENOMIC DNA]</scope>
    <source>
        <strain evidence="3">cv. Daliak</strain>
    </source>
</reference>